<feature type="domain" description="CRM" evidence="9">
    <location>
        <begin position="383"/>
        <end position="479"/>
    </location>
</feature>
<evidence type="ECO:0000256" key="4">
    <source>
        <dbReference type="ARBA" id="ARBA00022946"/>
    </source>
</evidence>
<organism evidence="10 11">
    <name type="scientific">Zostera marina</name>
    <name type="common">Eelgrass</name>
    <dbReference type="NCBI Taxonomy" id="29655"/>
    <lineage>
        <taxon>Eukaryota</taxon>
        <taxon>Viridiplantae</taxon>
        <taxon>Streptophyta</taxon>
        <taxon>Embryophyta</taxon>
        <taxon>Tracheophyta</taxon>
        <taxon>Spermatophyta</taxon>
        <taxon>Magnoliopsida</taxon>
        <taxon>Liliopsida</taxon>
        <taxon>Zosteraceae</taxon>
        <taxon>Zostera</taxon>
    </lineage>
</organism>
<dbReference type="SUPFAM" id="SSF75471">
    <property type="entry name" value="YhbY-like"/>
    <property type="match status" value="2"/>
</dbReference>
<feature type="region of interest" description="Disordered" evidence="8">
    <location>
        <begin position="185"/>
        <end position="262"/>
    </location>
</feature>
<keyword evidence="5" id="KW-0508">mRNA splicing</keyword>
<dbReference type="FunFam" id="3.30.110.60:FF:000002">
    <property type="entry name" value="CRS2-associated factor 1, chloroplastic"/>
    <property type="match status" value="2"/>
</dbReference>
<evidence type="ECO:0000313" key="11">
    <source>
        <dbReference type="Proteomes" id="UP000036987"/>
    </source>
</evidence>
<dbReference type="AlphaFoldDB" id="A0A0K9PK33"/>
<dbReference type="PROSITE" id="PS51295">
    <property type="entry name" value="CRM"/>
    <property type="match status" value="2"/>
</dbReference>
<evidence type="ECO:0000256" key="1">
    <source>
        <dbReference type="ARBA" id="ARBA00022664"/>
    </source>
</evidence>
<keyword evidence="3 7" id="KW-0694">RNA-binding</keyword>
<dbReference type="GO" id="GO:1990904">
    <property type="term" value="C:ribonucleoprotein complex"/>
    <property type="evidence" value="ECO:0007669"/>
    <property type="project" value="UniProtKB-KW"/>
</dbReference>
<dbReference type="InterPro" id="IPR035920">
    <property type="entry name" value="YhbY-like_sf"/>
</dbReference>
<dbReference type="EMBL" id="LFYR01000830">
    <property type="protein sequence ID" value="KMZ68590.1"/>
    <property type="molecule type" value="Genomic_DNA"/>
</dbReference>
<dbReference type="OMA" id="FTHNMLD"/>
<dbReference type="InterPro" id="IPR044599">
    <property type="entry name" value="CAF1P_plant"/>
</dbReference>
<dbReference type="Gene3D" id="3.30.110.60">
    <property type="entry name" value="YhbY-like"/>
    <property type="match status" value="2"/>
</dbReference>
<evidence type="ECO:0000256" key="5">
    <source>
        <dbReference type="ARBA" id="ARBA00023187"/>
    </source>
</evidence>
<dbReference type="PANTHER" id="PTHR46247:SF1">
    <property type="entry name" value="CRS2-ASSOCIATED FACTOR 1, CHLOROPLASTIC"/>
    <property type="match status" value="1"/>
</dbReference>
<dbReference type="Proteomes" id="UP000036987">
    <property type="component" value="Unassembled WGS sequence"/>
</dbReference>
<evidence type="ECO:0000256" key="7">
    <source>
        <dbReference type="PROSITE-ProRule" id="PRU00626"/>
    </source>
</evidence>
<keyword evidence="6" id="KW-0687">Ribonucleoprotein</keyword>
<dbReference type="GO" id="GO:0006397">
    <property type="term" value="P:mRNA processing"/>
    <property type="evidence" value="ECO:0007669"/>
    <property type="project" value="UniProtKB-KW"/>
</dbReference>
<evidence type="ECO:0000256" key="2">
    <source>
        <dbReference type="ARBA" id="ARBA00022737"/>
    </source>
</evidence>
<evidence type="ECO:0000313" key="10">
    <source>
        <dbReference type="EMBL" id="KMZ68590.1"/>
    </source>
</evidence>
<dbReference type="OrthoDB" id="2021019at2759"/>
<name>A0A0K9PK33_ZOSMR</name>
<feature type="region of interest" description="Disordered" evidence="8">
    <location>
        <begin position="64"/>
        <end position="157"/>
    </location>
</feature>
<keyword evidence="11" id="KW-1185">Reference proteome</keyword>
<evidence type="ECO:0000259" key="9">
    <source>
        <dbReference type="PROSITE" id="PS51295"/>
    </source>
</evidence>
<keyword evidence="4" id="KW-0809">Transit peptide</keyword>
<dbReference type="GO" id="GO:0000373">
    <property type="term" value="P:Group II intron splicing"/>
    <property type="evidence" value="ECO:0007669"/>
    <property type="project" value="InterPro"/>
</dbReference>
<dbReference type="SMART" id="SM01103">
    <property type="entry name" value="CRS1_YhbY"/>
    <property type="match status" value="2"/>
</dbReference>
<dbReference type="STRING" id="29655.A0A0K9PK33"/>
<protein>
    <submittedName>
        <fullName evidence="10">CRS2-associated factor 1, chloroplastic</fullName>
    </submittedName>
</protein>
<keyword evidence="2" id="KW-0677">Repeat</keyword>
<gene>
    <name evidence="10" type="ORF">ZOSMA_236G00140</name>
</gene>
<evidence type="ECO:0000256" key="8">
    <source>
        <dbReference type="SAM" id="MobiDB-lite"/>
    </source>
</evidence>
<comment type="caution">
    <text evidence="10">The sequence shown here is derived from an EMBL/GenBank/DDBJ whole genome shotgun (WGS) entry which is preliminary data.</text>
</comment>
<feature type="domain" description="CRM" evidence="9">
    <location>
        <begin position="265"/>
        <end position="361"/>
    </location>
</feature>
<proteinExistence type="predicted"/>
<reference evidence="11" key="1">
    <citation type="journal article" date="2016" name="Nature">
        <title>The genome of the seagrass Zostera marina reveals angiosperm adaptation to the sea.</title>
        <authorList>
            <person name="Olsen J.L."/>
            <person name="Rouze P."/>
            <person name="Verhelst B."/>
            <person name="Lin Y.-C."/>
            <person name="Bayer T."/>
            <person name="Collen J."/>
            <person name="Dattolo E."/>
            <person name="De Paoli E."/>
            <person name="Dittami S."/>
            <person name="Maumus F."/>
            <person name="Michel G."/>
            <person name="Kersting A."/>
            <person name="Lauritano C."/>
            <person name="Lohaus R."/>
            <person name="Toepel M."/>
            <person name="Tonon T."/>
            <person name="Vanneste K."/>
            <person name="Amirebrahimi M."/>
            <person name="Brakel J."/>
            <person name="Bostroem C."/>
            <person name="Chovatia M."/>
            <person name="Grimwood J."/>
            <person name="Jenkins J.W."/>
            <person name="Jueterbock A."/>
            <person name="Mraz A."/>
            <person name="Stam W.T."/>
            <person name="Tice H."/>
            <person name="Bornberg-Bauer E."/>
            <person name="Green P.J."/>
            <person name="Pearson G.A."/>
            <person name="Procaccini G."/>
            <person name="Duarte C.M."/>
            <person name="Schmutz J."/>
            <person name="Reusch T.B.H."/>
            <person name="Van de Peer Y."/>
        </authorList>
    </citation>
    <scope>NUCLEOTIDE SEQUENCE [LARGE SCALE GENOMIC DNA]</scope>
    <source>
        <strain evidence="11">cv. Finnish</strain>
    </source>
</reference>
<feature type="region of interest" description="Disordered" evidence="8">
    <location>
        <begin position="535"/>
        <end position="565"/>
    </location>
</feature>
<feature type="compositionally biased region" description="Basic residues" evidence="8">
    <location>
        <begin position="105"/>
        <end position="114"/>
    </location>
</feature>
<feature type="compositionally biased region" description="Polar residues" evidence="8">
    <location>
        <begin position="70"/>
        <end position="80"/>
    </location>
</feature>
<keyword evidence="1" id="KW-0507">mRNA processing</keyword>
<evidence type="ECO:0000256" key="3">
    <source>
        <dbReference type="ARBA" id="ARBA00022884"/>
    </source>
</evidence>
<dbReference type="GO" id="GO:0003723">
    <property type="term" value="F:RNA binding"/>
    <property type="evidence" value="ECO:0007669"/>
    <property type="project" value="UniProtKB-UniRule"/>
</dbReference>
<dbReference type="PANTHER" id="PTHR46247">
    <property type="entry name" value="CRS2-ASSOCIATED FACTOR 1, CHLOROPLASTIC"/>
    <property type="match status" value="1"/>
</dbReference>
<dbReference type="InterPro" id="IPR001890">
    <property type="entry name" value="RNA-binding_CRM"/>
</dbReference>
<feature type="region of interest" description="Disordered" evidence="8">
    <location>
        <begin position="475"/>
        <end position="494"/>
    </location>
</feature>
<accession>A0A0K9PK33</accession>
<evidence type="ECO:0000256" key="6">
    <source>
        <dbReference type="ARBA" id="ARBA00023274"/>
    </source>
</evidence>
<sequence length="692" mass="77667">MVLRFIPSPIPIFSPPPPPAILHHNSHCPTEIRFSRWNNANAAPFIHHQRQQQQIERDIRLNRRHESADRITSSPRSSNPPLEKDVNYRSYGTPSSPSSPSIPGKKSKYSKKPKRDPQSPRVPQISDFSHPAFRSVDRWLPGDLPNEGEKEKSSSSMVKLGENGLSYVIENAPFEYRYSYTETPKAKPLGHREPPFLPFGPATMQRPWTGRAPLPKSKKSLPEFDSFKPPPAGKKGVKPVQNPGPFLAGSGPKYGSKSREEVLGEPLTEVEAKDMVRACMKTTRQLNIGRDGLTHNMLDNIHAHWKRRRVCKIKCKGVCTVDMQNVIEKLEDKTGGKVIHNKGGVIFLFRGRNYNYMTRPRYPLMLWKPSPPIYPKLIQKVPEGLTLEEATELRKKGRELPPISKLGKNGVYINLVKSVMEAFEECELVRINCQGLNKSDIRKIGAKLQHLVPCVLISFEFEHILMWRGKDWTSSLPQSKDERSVADPSLNNQSIVERTNPVPCSINNTFLEPNLTGFQMGSEDIQVCGDSDAAESMMTTNDKSEEASSAEENIHNRNDSPPQRRHTPYVDGVMLLLKQAIDNGSAVILDNNSLDANIVYDKAVDLAKTAPPGPIFKLQAKKKTKHKVARVQSDKIHLEDDEVEVVAVVKKASNEKKNGKQKKNYKGSLTQEFTSVAPHGSLKIDELAKLLA</sequence>
<dbReference type="Pfam" id="PF01985">
    <property type="entry name" value="CRS1_YhbY"/>
    <property type="match status" value="2"/>
</dbReference>
<feature type="compositionally biased region" description="Low complexity" evidence="8">
    <location>
        <begin position="94"/>
        <end position="104"/>
    </location>
</feature>
<feature type="compositionally biased region" description="Basic and acidic residues" evidence="8">
    <location>
        <begin position="542"/>
        <end position="558"/>
    </location>
</feature>